<keyword evidence="2" id="KW-1185">Reference proteome</keyword>
<gene>
    <name evidence="1" type="ORF">MILVUS5_LOCUS19835</name>
</gene>
<accession>A0ACB0K701</accession>
<evidence type="ECO:0000313" key="2">
    <source>
        <dbReference type="Proteomes" id="UP001177021"/>
    </source>
</evidence>
<dbReference type="EMBL" id="CASHSV030000206">
    <property type="protein sequence ID" value="CAJ2652341.1"/>
    <property type="molecule type" value="Genomic_DNA"/>
</dbReference>
<organism evidence="1 2">
    <name type="scientific">Trifolium pratense</name>
    <name type="common">Red clover</name>
    <dbReference type="NCBI Taxonomy" id="57577"/>
    <lineage>
        <taxon>Eukaryota</taxon>
        <taxon>Viridiplantae</taxon>
        <taxon>Streptophyta</taxon>
        <taxon>Embryophyta</taxon>
        <taxon>Tracheophyta</taxon>
        <taxon>Spermatophyta</taxon>
        <taxon>Magnoliopsida</taxon>
        <taxon>eudicotyledons</taxon>
        <taxon>Gunneridae</taxon>
        <taxon>Pentapetalae</taxon>
        <taxon>rosids</taxon>
        <taxon>fabids</taxon>
        <taxon>Fabales</taxon>
        <taxon>Fabaceae</taxon>
        <taxon>Papilionoideae</taxon>
        <taxon>50 kb inversion clade</taxon>
        <taxon>NPAAA clade</taxon>
        <taxon>Hologalegina</taxon>
        <taxon>IRL clade</taxon>
        <taxon>Trifolieae</taxon>
        <taxon>Trifolium</taxon>
    </lineage>
</organism>
<reference evidence="1" key="1">
    <citation type="submission" date="2023-10" db="EMBL/GenBank/DDBJ databases">
        <authorList>
            <person name="Rodriguez Cubillos JULIANA M."/>
            <person name="De Vega J."/>
        </authorList>
    </citation>
    <scope>NUCLEOTIDE SEQUENCE</scope>
</reference>
<evidence type="ECO:0000313" key="1">
    <source>
        <dbReference type="EMBL" id="CAJ2652341.1"/>
    </source>
</evidence>
<dbReference type="Proteomes" id="UP001177021">
    <property type="component" value="Unassembled WGS sequence"/>
</dbReference>
<comment type="caution">
    <text evidence="1">The sequence shown here is derived from an EMBL/GenBank/DDBJ whole genome shotgun (WGS) entry which is preliminary data.</text>
</comment>
<sequence>MKTRQKSYVQKTSAMLQGQEDQNDMEPLQVQLHQSINNQLDEQFEESLLIKVKDTYSGEIIIQKLVASEVWFLEKTKKVLVEINGNGQGNDNGANLLVRFLGELAKKSEFCPISIERWDMMSEESIKAQWKNIEDRFEFDYAAGIKWVKTTLGDRWKYYKYRLRCKHFKPNKSKEDILANPPSGVPPVDWIAFVNYYNNDEMKKVSERNTRNRKKLKVIHAGGSKSNARRGRQMELQLDRPICRGEVYLSTLRKKSGDYVNDEGKAVADKILQHLPQDQERVATLGVPSKINAYPDDAIGKVHGAEHSGRVRGIGVGASSTEVFETRKNFAKIVNVGAASQNNAEDLHKYVCALEEKLNGYEEIKEQLAQTKEELLETQIELANLRSFLQRKFGDELAIFIQGSSSDN</sequence>
<protein>
    <submittedName>
        <fullName evidence="1">Uncharacterized protein</fullName>
    </submittedName>
</protein>
<name>A0ACB0K701_TRIPR</name>
<proteinExistence type="predicted"/>